<accession>A0AAV6PFW1</accession>
<evidence type="ECO:0000256" key="2">
    <source>
        <dbReference type="ARBA" id="ARBA00007267"/>
    </source>
</evidence>
<dbReference type="PROSITE" id="PS51634">
    <property type="entry name" value="CRC"/>
    <property type="match status" value="1"/>
</dbReference>
<evidence type="ECO:0000256" key="1">
    <source>
        <dbReference type="ARBA" id="ARBA00004123"/>
    </source>
</evidence>
<dbReference type="GO" id="GO:0005634">
    <property type="term" value="C:nucleus"/>
    <property type="evidence" value="ECO:0007669"/>
    <property type="project" value="UniProtKB-SubCell"/>
</dbReference>
<comment type="caution">
    <text evidence="5">The sequence shown here is derived from an EMBL/GenBank/DDBJ whole genome shotgun (WGS) entry which is preliminary data.</text>
</comment>
<dbReference type="EMBL" id="JAGKHQ010000965">
    <property type="protein sequence ID" value="KAG7462359.1"/>
    <property type="molecule type" value="Genomic_DNA"/>
</dbReference>
<gene>
    <name evidence="5" type="ORF">JOB18_045025</name>
</gene>
<evidence type="ECO:0000313" key="5">
    <source>
        <dbReference type="EMBL" id="KAG7462359.1"/>
    </source>
</evidence>
<dbReference type="PANTHER" id="PTHR12446:SF34">
    <property type="entry name" value="PROTEIN LIN-54 HOMOLOG"/>
    <property type="match status" value="1"/>
</dbReference>
<dbReference type="InterPro" id="IPR005172">
    <property type="entry name" value="CRC"/>
</dbReference>
<evidence type="ECO:0000256" key="3">
    <source>
        <dbReference type="ARBA" id="ARBA00023242"/>
    </source>
</evidence>
<dbReference type="AlphaFoldDB" id="A0AAV6PFW1"/>
<protein>
    <recommendedName>
        <fullName evidence="4">CRC domain-containing protein</fullName>
    </recommendedName>
</protein>
<keyword evidence="6" id="KW-1185">Reference proteome</keyword>
<proteinExistence type="inferred from homology"/>
<reference evidence="5 6" key="1">
    <citation type="journal article" date="2021" name="Sci. Rep.">
        <title>Chromosome anchoring in Senegalese sole (Solea senegalensis) reveals sex-associated markers and genome rearrangements in flatfish.</title>
        <authorList>
            <person name="Guerrero-Cozar I."/>
            <person name="Gomez-Garrido J."/>
            <person name="Berbel C."/>
            <person name="Martinez-Blanch J.F."/>
            <person name="Alioto T."/>
            <person name="Claros M.G."/>
            <person name="Gagnaire P.A."/>
            <person name="Manchado M."/>
        </authorList>
    </citation>
    <scope>NUCLEOTIDE SEQUENCE [LARGE SCALE GENOMIC DNA]</scope>
    <source>
        <strain evidence="5">Sse05_10M</strain>
    </source>
</reference>
<comment type="subcellular location">
    <subcellularLocation>
        <location evidence="1">Nucleus</location>
    </subcellularLocation>
</comment>
<name>A0AAV6PFW1_SOLSE</name>
<dbReference type="InterPro" id="IPR028307">
    <property type="entry name" value="Lin-54_fam"/>
</dbReference>
<dbReference type="InterPro" id="IPR033467">
    <property type="entry name" value="Tesmin/TSO1-like_CXC"/>
</dbReference>
<dbReference type="GO" id="GO:0006355">
    <property type="term" value="P:regulation of DNA-templated transcription"/>
    <property type="evidence" value="ECO:0007669"/>
    <property type="project" value="TreeGrafter"/>
</dbReference>
<evidence type="ECO:0000313" key="6">
    <source>
        <dbReference type="Proteomes" id="UP000693946"/>
    </source>
</evidence>
<dbReference type="Pfam" id="PF03638">
    <property type="entry name" value="TCR"/>
    <property type="match status" value="2"/>
</dbReference>
<keyword evidence="3" id="KW-0539">Nucleus</keyword>
<feature type="domain" description="CRC" evidence="4">
    <location>
        <begin position="86"/>
        <end position="182"/>
    </location>
</feature>
<dbReference type="Proteomes" id="UP000693946">
    <property type="component" value="Unassembled WGS sequence"/>
</dbReference>
<dbReference type="SMART" id="SM01114">
    <property type="entry name" value="CXC"/>
    <property type="match status" value="2"/>
</dbReference>
<comment type="similarity">
    <text evidence="2">Belongs to the lin-54 family.</text>
</comment>
<dbReference type="PANTHER" id="PTHR12446">
    <property type="entry name" value="TESMIN/TSO1-RELATED"/>
    <property type="match status" value="1"/>
</dbReference>
<evidence type="ECO:0000259" key="4">
    <source>
        <dbReference type="PROSITE" id="PS51634"/>
    </source>
</evidence>
<sequence>MSEGIQVWLVNNNSEPEHVFLNLKSVPTYRDLNPAQGEDSSMQGTSSQVPQYYYHTSPQYEARDQTENMQTQTPAQPVGTLCELKSRKPCNCMKSHCLKGYCECFAGGVMCSNCNCFNCHNNEKHEMERQRATKLYLGRKANANRGCTCKRSGCLKNYCECYEAGIICATRCLCVGCQNFGNILKVKSDEDT</sequence>
<organism evidence="5 6">
    <name type="scientific">Solea senegalensis</name>
    <name type="common">Senegalese sole</name>
    <dbReference type="NCBI Taxonomy" id="28829"/>
    <lineage>
        <taxon>Eukaryota</taxon>
        <taxon>Metazoa</taxon>
        <taxon>Chordata</taxon>
        <taxon>Craniata</taxon>
        <taxon>Vertebrata</taxon>
        <taxon>Euteleostomi</taxon>
        <taxon>Actinopterygii</taxon>
        <taxon>Neopterygii</taxon>
        <taxon>Teleostei</taxon>
        <taxon>Neoteleostei</taxon>
        <taxon>Acanthomorphata</taxon>
        <taxon>Carangaria</taxon>
        <taxon>Pleuronectiformes</taxon>
        <taxon>Pleuronectoidei</taxon>
        <taxon>Soleidae</taxon>
        <taxon>Solea</taxon>
    </lineage>
</organism>